<reference evidence="1 2" key="1">
    <citation type="submission" date="2016-02" db="EMBL/GenBank/DDBJ databases">
        <authorList>
            <consortium name="Pathogen Informatics"/>
        </authorList>
    </citation>
    <scope>NUCLEOTIDE SEQUENCE [LARGE SCALE GENOMIC DNA]</scope>
    <source>
        <strain evidence="1 2">SS1062</strain>
    </source>
</reference>
<organism evidence="1 2">
    <name type="scientific">Streptococcus suis</name>
    <dbReference type="NCBI Taxonomy" id="1307"/>
    <lineage>
        <taxon>Bacteria</taxon>
        <taxon>Bacillati</taxon>
        <taxon>Bacillota</taxon>
        <taxon>Bacilli</taxon>
        <taxon>Lactobacillales</taxon>
        <taxon>Streptococcaceae</taxon>
        <taxon>Streptococcus</taxon>
    </lineage>
</organism>
<dbReference type="NCBIfam" id="TIGR01549">
    <property type="entry name" value="HAD-SF-IA-v1"/>
    <property type="match status" value="1"/>
</dbReference>
<dbReference type="AlphaFoldDB" id="A0A123V8I4"/>
<dbReference type="PANTHER" id="PTHR43434:SF25">
    <property type="entry name" value="PHOSPHOGLYCOLATE PHOSPHATASE"/>
    <property type="match status" value="1"/>
</dbReference>
<dbReference type="GO" id="GO:0005829">
    <property type="term" value="C:cytosol"/>
    <property type="evidence" value="ECO:0007669"/>
    <property type="project" value="TreeGrafter"/>
</dbReference>
<dbReference type="SFLD" id="SFLDG01135">
    <property type="entry name" value="C1.5.6:_HAD__Beta-PGM__Phospha"/>
    <property type="match status" value="1"/>
</dbReference>
<dbReference type="Proteomes" id="UP000071962">
    <property type="component" value="Unassembled WGS sequence"/>
</dbReference>
<dbReference type="EC" id="3.6.1.1" evidence="1"/>
<dbReference type="PANTHER" id="PTHR43434">
    <property type="entry name" value="PHOSPHOGLYCOLATE PHOSPHATASE"/>
    <property type="match status" value="1"/>
</dbReference>
<sequence>MTPTFIWDLDGTLLDSYEAILAGIQETYEQFGLPFDREEVRKYILRYSVKDLLVRDADNYGLDSDELNRVRATSLKEKNTQIPLMAGAAEILDWTAQQGIQNFVYTHKSDNAFQVLEELSVRHHFTEILTSDSGFARKPSPEALLFLIEKYGLDKENTHYIGDRLLDVETAINAGIHSINLQIDGVEQNWKIVSLLDIKQVLTDKSSHNNL</sequence>
<dbReference type="GO" id="GO:0006281">
    <property type="term" value="P:DNA repair"/>
    <property type="evidence" value="ECO:0007669"/>
    <property type="project" value="TreeGrafter"/>
</dbReference>
<dbReference type="SUPFAM" id="SSF56784">
    <property type="entry name" value="HAD-like"/>
    <property type="match status" value="1"/>
</dbReference>
<dbReference type="InterPro" id="IPR023214">
    <property type="entry name" value="HAD_sf"/>
</dbReference>
<name>A0A123V8I4_STRSU</name>
<dbReference type="InterPro" id="IPR041492">
    <property type="entry name" value="HAD_2"/>
</dbReference>
<dbReference type="InterPro" id="IPR006439">
    <property type="entry name" value="HAD-SF_hydro_IA"/>
</dbReference>
<dbReference type="GO" id="GO:0008967">
    <property type="term" value="F:phosphoglycolate phosphatase activity"/>
    <property type="evidence" value="ECO:0007669"/>
    <property type="project" value="TreeGrafter"/>
</dbReference>
<dbReference type="Gene3D" id="1.10.150.240">
    <property type="entry name" value="Putative phosphatase, domain 2"/>
    <property type="match status" value="1"/>
</dbReference>
<dbReference type="InterPro" id="IPR036412">
    <property type="entry name" value="HAD-like_sf"/>
</dbReference>
<accession>A0A123V8I4</accession>
<proteinExistence type="predicted"/>
<dbReference type="RefSeq" id="WP_044763128.1">
    <property type="nucleotide sequence ID" value="NZ_CEKS01000068.1"/>
</dbReference>
<dbReference type="SFLD" id="SFLDS00003">
    <property type="entry name" value="Haloacid_Dehalogenase"/>
    <property type="match status" value="1"/>
</dbReference>
<dbReference type="EMBL" id="FIKT01000023">
    <property type="protein sequence ID" value="CYX21792.1"/>
    <property type="molecule type" value="Genomic_DNA"/>
</dbReference>
<protein>
    <submittedName>
        <fullName evidence="1">HAD-superfamily hydrolase</fullName>
        <ecNumber evidence="1">3.6.1.1</ecNumber>
    </submittedName>
</protein>
<dbReference type="Gene3D" id="3.40.50.1000">
    <property type="entry name" value="HAD superfamily/HAD-like"/>
    <property type="match status" value="1"/>
</dbReference>
<dbReference type="Pfam" id="PF13419">
    <property type="entry name" value="HAD_2"/>
    <property type="match status" value="1"/>
</dbReference>
<dbReference type="SFLD" id="SFLDG01129">
    <property type="entry name" value="C1.5:_HAD__Beta-PGM__Phosphata"/>
    <property type="match status" value="1"/>
</dbReference>
<gene>
    <name evidence="1" type="primary">ppaX</name>
    <name evidence="1" type="ORF">ERS132551_01704</name>
</gene>
<dbReference type="GO" id="GO:0004427">
    <property type="term" value="F:inorganic diphosphate phosphatase activity"/>
    <property type="evidence" value="ECO:0007669"/>
    <property type="project" value="UniProtKB-EC"/>
</dbReference>
<evidence type="ECO:0000313" key="2">
    <source>
        <dbReference type="Proteomes" id="UP000071962"/>
    </source>
</evidence>
<dbReference type="InterPro" id="IPR023198">
    <property type="entry name" value="PGP-like_dom2"/>
</dbReference>
<keyword evidence="1" id="KW-0378">Hydrolase</keyword>
<evidence type="ECO:0000313" key="1">
    <source>
        <dbReference type="EMBL" id="CYX21792.1"/>
    </source>
</evidence>
<dbReference type="InterPro" id="IPR050155">
    <property type="entry name" value="HAD-like_hydrolase_sf"/>
</dbReference>